<dbReference type="HOGENOM" id="CLU_049809_0_0_1"/>
<evidence type="ECO:0000313" key="3">
    <source>
        <dbReference type="EMBL" id="EEC75575.1"/>
    </source>
</evidence>
<dbReference type="EMBL" id="CM000128">
    <property type="protein sequence ID" value="EEC75575.1"/>
    <property type="molecule type" value="Genomic_DNA"/>
</dbReference>
<feature type="compositionally biased region" description="Basic and acidic residues" evidence="2">
    <location>
        <begin position="153"/>
        <end position="167"/>
    </location>
</feature>
<evidence type="ECO:0000256" key="2">
    <source>
        <dbReference type="SAM" id="MobiDB-lite"/>
    </source>
</evidence>
<reference evidence="3 4" key="1">
    <citation type="journal article" date="2005" name="PLoS Biol.">
        <title>The genomes of Oryza sativa: a history of duplications.</title>
        <authorList>
            <person name="Yu J."/>
            <person name="Wang J."/>
            <person name="Lin W."/>
            <person name="Li S."/>
            <person name="Li H."/>
            <person name="Zhou J."/>
            <person name="Ni P."/>
            <person name="Dong W."/>
            <person name="Hu S."/>
            <person name="Zeng C."/>
            <person name="Zhang J."/>
            <person name="Zhang Y."/>
            <person name="Li R."/>
            <person name="Xu Z."/>
            <person name="Li S."/>
            <person name="Li X."/>
            <person name="Zheng H."/>
            <person name="Cong L."/>
            <person name="Lin L."/>
            <person name="Yin J."/>
            <person name="Geng J."/>
            <person name="Li G."/>
            <person name="Shi J."/>
            <person name="Liu J."/>
            <person name="Lv H."/>
            <person name="Li J."/>
            <person name="Wang J."/>
            <person name="Deng Y."/>
            <person name="Ran L."/>
            <person name="Shi X."/>
            <person name="Wang X."/>
            <person name="Wu Q."/>
            <person name="Li C."/>
            <person name="Ren X."/>
            <person name="Wang J."/>
            <person name="Wang X."/>
            <person name="Li D."/>
            <person name="Liu D."/>
            <person name="Zhang X."/>
            <person name="Ji Z."/>
            <person name="Zhao W."/>
            <person name="Sun Y."/>
            <person name="Zhang Z."/>
            <person name="Bao J."/>
            <person name="Han Y."/>
            <person name="Dong L."/>
            <person name="Ji J."/>
            <person name="Chen P."/>
            <person name="Wu S."/>
            <person name="Liu J."/>
            <person name="Xiao Y."/>
            <person name="Bu D."/>
            <person name="Tan J."/>
            <person name="Yang L."/>
            <person name="Ye C."/>
            <person name="Zhang J."/>
            <person name="Xu J."/>
            <person name="Zhou Y."/>
            <person name="Yu Y."/>
            <person name="Zhang B."/>
            <person name="Zhuang S."/>
            <person name="Wei H."/>
            <person name="Liu B."/>
            <person name="Lei M."/>
            <person name="Yu H."/>
            <person name="Li Y."/>
            <person name="Xu H."/>
            <person name="Wei S."/>
            <person name="He X."/>
            <person name="Fang L."/>
            <person name="Zhang Z."/>
            <person name="Zhang Y."/>
            <person name="Huang X."/>
            <person name="Su Z."/>
            <person name="Tong W."/>
            <person name="Li J."/>
            <person name="Tong Z."/>
            <person name="Li S."/>
            <person name="Ye J."/>
            <person name="Wang L."/>
            <person name="Fang L."/>
            <person name="Lei T."/>
            <person name="Chen C."/>
            <person name="Chen H."/>
            <person name="Xu Z."/>
            <person name="Li H."/>
            <person name="Huang H."/>
            <person name="Zhang F."/>
            <person name="Xu H."/>
            <person name="Li N."/>
            <person name="Zhao C."/>
            <person name="Li S."/>
            <person name="Dong L."/>
            <person name="Huang Y."/>
            <person name="Li L."/>
            <person name="Xi Y."/>
            <person name="Qi Q."/>
            <person name="Li W."/>
            <person name="Zhang B."/>
            <person name="Hu W."/>
            <person name="Zhang Y."/>
            <person name="Tian X."/>
            <person name="Jiao Y."/>
            <person name="Liang X."/>
            <person name="Jin J."/>
            <person name="Gao L."/>
            <person name="Zheng W."/>
            <person name="Hao B."/>
            <person name="Liu S."/>
            <person name="Wang W."/>
            <person name="Yuan L."/>
            <person name="Cao M."/>
            <person name="McDermott J."/>
            <person name="Samudrala R."/>
            <person name="Wang J."/>
            <person name="Wong G.K."/>
            <person name="Yang H."/>
        </authorList>
    </citation>
    <scope>NUCLEOTIDE SEQUENCE [LARGE SCALE GENOMIC DNA]</scope>
    <source>
        <strain evidence="4">cv. 93-11</strain>
    </source>
</reference>
<evidence type="ECO:0000313" key="4">
    <source>
        <dbReference type="Proteomes" id="UP000007015"/>
    </source>
</evidence>
<name>B8AKT1_ORYSI</name>
<feature type="region of interest" description="Disordered" evidence="2">
    <location>
        <begin position="1"/>
        <end position="95"/>
    </location>
</feature>
<dbReference type="AlphaFoldDB" id="B8AKT1"/>
<evidence type="ECO:0000256" key="1">
    <source>
        <dbReference type="SAM" id="Coils"/>
    </source>
</evidence>
<keyword evidence="1" id="KW-0175">Coiled coil</keyword>
<proteinExistence type="predicted"/>
<feature type="compositionally biased region" description="Basic and acidic residues" evidence="2">
    <location>
        <begin position="76"/>
        <end position="90"/>
    </location>
</feature>
<feature type="coiled-coil region" evidence="1">
    <location>
        <begin position="416"/>
        <end position="443"/>
    </location>
</feature>
<sequence length="473" mass="52026">MARDAGKHASGGVEKERTPAAGSSRGPRSAERPLSAGIHDAGIPRRPRSAPDGGDFGARPQHHLAGGSRSTQPAFRAHERADNEPLHDPPRLALGGQHKTRHLQCYFKVPTIPDNNFVSSNRNTPIPRVSKESHKKAGVAGSVQPKTVQAQPRRADAGKTRKEEKRPVVYTLEEPEKDENNNSSLPQGNLAGDKAQVDLMQDRGKRLEAALTKQIAELHSAEPRLLLMSVRSTDDEPPRLNLPSDGFTMVRHAAAVHRDVHDLQKLLKQEPLDNRMIVDAIGVITSSWKEHYVEPRPEDLVKLMSDLEDLVGFLNGNSGSPSFEELMVISNDSEATSLLQRYESLCVDASRDLKVFAEDKVKMLTFGKHLDACHADWQTKAEYYEKKAKEARAAAAEYYQLVKCNEEMIINHPAAVDSLSQKVAELENKCANAKTNAEAAKKQKEAGASAPPTILRILSYPCNPYFGLPAPPK</sequence>
<accession>B8AKT1</accession>
<keyword evidence="4" id="KW-1185">Reference proteome</keyword>
<dbReference type="OMA" id="HERADNE"/>
<organism evidence="3 4">
    <name type="scientific">Oryza sativa subsp. indica</name>
    <name type="common">Rice</name>
    <dbReference type="NCBI Taxonomy" id="39946"/>
    <lineage>
        <taxon>Eukaryota</taxon>
        <taxon>Viridiplantae</taxon>
        <taxon>Streptophyta</taxon>
        <taxon>Embryophyta</taxon>
        <taxon>Tracheophyta</taxon>
        <taxon>Spermatophyta</taxon>
        <taxon>Magnoliopsida</taxon>
        <taxon>Liliopsida</taxon>
        <taxon>Poales</taxon>
        <taxon>Poaceae</taxon>
        <taxon>BOP clade</taxon>
        <taxon>Oryzoideae</taxon>
        <taxon>Oryzeae</taxon>
        <taxon>Oryzinae</taxon>
        <taxon>Oryza</taxon>
        <taxon>Oryza sativa</taxon>
    </lineage>
</organism>
<gene>
    <name evidence="3" type="ORF">OsI_12260</name>
</gene>
<feature type="compositionally biased region" description="Basic and acidic residues" evidence="2">
    <location>
        <begin position="1"/>
        <end position="18"/>
    </location>
</feature>
<dbReference type="Gramene" id="BGIOSGA012972-TA">
    <property type="protein sequence ID" value="BGIOSGA012972-PA"/>
    <property type="gene ID" value="BGIOSGA012972"/>
</dbReference>
<feature type="region of interest" description="Disordered" evidence="2">
    <location>
        <begin position="118"/>
        <end position="191"/>
    </location>
</feature>
<dbReference type="Proteomes" id="UP000007015">
    <property type="component" value="Chromosome 3"/>
</dbReference>
<protein>
    <submittedName>
        <fullName evidence="3">Uncharacterized protein</fullName>
    </submittedName>
</protein>